<evidence type="ECO:0000259" key="3">
    <source>
        <dbReference type="Pfam" id="PF14361"/>
    </source>
</evidence>
<gene>
    <name evidence="5" type="ORF">NCTC13184_02829</name>
</gene>
<organism evidence="5 6">
    <name type="scientific">Nocardia africana</name>
    <dbReference type="NCBI Taxonomy" id="134964"/>
    <lineage>
        <taxon>Bacteria</taxon>
        <taxon>Bacillati</taxon>
        <taxon>Actinomycetota</taxon>
        <taxon>Actinomycetes</taxon>
        <taxon>Mycobacteriales</taxon>
        <taxon>Nocardiaceae</taxon>
        <taxon>Nocardia</taxon>
    </lineage>
</organism>
<dbReference type="InterPro" id="IPR041522">
    <property type="entry name" value="CdaR_GGDEF"/>
</dbReference>
<feature type="domain" description="PucR C-terminal helix-turn-helix" evidence="2">
    <location>
        <begin position="342"/>
        <end position="399"/>
    </location>
</feature>
<evidence type="ECO:0000259" key="2">
    <source>
        <dbReference type="Pfam" id="PF13556"/>
    </source>
</evidence>
<feature type="domain" description="RsbT co-antagonist protein RsbRD N-terminal" evidence="3">
    <location>
        <begin position="27"/>
        <end position="162"/>
    </location>
</feature>
<reference evidence="5 6" key="1">
    <citation type="submission" date="2018-06" db="EMBL/GenBank/DDBJ databases">
        <authorList>
            <consortium name="Pathogen Informatics"/>
            <person name="Doyle S."/>
        </authorList>
    </citation>
    <scope>NUCLEOTIDE SEQUENCE [LARGE SCALE GENOMIC DNA]</scope>
    <source>
        <strain evidence="5 6">NCTC13184</strain>
    </source>
</reference>
<dbReference type="RefSeq" id="WP_062966881.1">
    <property type="nucleotide sequence ID" value="NZ_JAJFOE010000001.1"/>
</dbReference>
<feature type="domain" description="CdaR GGDEF-like" evidence="4">
    <location>
        <begin position="178"/>
        <end position="296"/>
    </location>
</feature>
<dbReference type="EMBL" id="UGRU01000001">
    <property type="protein sequence ID" value="SUA43461.1"/>
    <property type="molecule type" value="Genomic_DNA"/>
</dbReference>
<evidence type="ECO:0000259" key="4">
    <source>
        <dbReference type="Pfam" id="PF17853"/>
    </source>
</evidence>
<dbReference type="InterPro" id="IPR051448">
    <property type="entry name" value="CdaR-like_regulators"/>
</dbReference>
<dbReference type="PANTHER" id="PTHR33744:SF7">
    <property type="entry name" value="PUCR FAMILY TRANSCRIPTIONAL REGULATOR"/>
    <property type="match status" value="1"/>
</dbReference>
<evidence type="ECO:0000313" key="5">
    <source>
        <dbReference type="EMBL" id="SUA43461.1"/>
    </source>
</evidence>
<name>A0A378WSL6_9NOCA</name>
<comment type="similarity">
    <text evidence="1">Belongs to the CdaR family.</text>
</comment>
<dbReference type="Pfam" id="PF13556">
    <property type="entry name" value="HTH_30"/>
    <property type="match status" value="1"/>
</dbReference>
<protein>
    <submittedName>
        <fullName evidence="5">Carbohydrate diacid transcriptional activator CdaR</fullName>
    </submittedName>
</protein>
<dbReference type="Gene3D" id="1.10.10.2840">
    <property type="entry name" value="PucR C-terminal helix-turn-helix domain"/>
    <property type="match status" value="1"/>
</dbReference>
<accession>A0A378WSL6</accession>
<dbReference type="InterPro" id="IPR025736">
    <property type="entry name" value="PucR_C-HTH_dom"/>
</dbReference>
<dbReference type="Proteomes" id="UP000255082">
    <property type="component" value="Unassembled WGS sequence"/>
</dbReference>
<sequence>MTTASTVGAERAISGRATSLSMRDAQAMSRELVLHLGGSVAPFTTLPADVMSGEVAAVARICVEWSIRRVNGGDLPERTDRLRAAAARWCRAGIPIEVVVHAVHEGFKAGLDLLFARAKASDAELVVKGTATALELLDLITATVSKAYVQERRADAVEHHTAVHTLTSALLGGHATTKLARECGIRIAERYHVLALWIPPHPDETHPRLDRNVVARRKLRRVQAALAKVLRNQPLAMLSVDGGTLLIPETACADTELDDLLTRLSELAGVPLTAAVVGAAADDVPAAAQQAHDLLDTVRRLGRGPGVHRFAELALQYQLTRPGIGRDILDARLAPLDDHPELLETLHVFFNTDLNRQRAARQLCIHPNTIDYRLRRIGQLTGFDPSRTTGLWYLRSALIARLSIADRDASTPVRRPA</sequence>
<evidence type="ECO:0000313" key="6">
    <source>
        <dbReference type="Proteomes" id="UP000255082"/>
    </source>
</evidence>
<dbReference type="InterPro" id="IPR025751">
    <property type="entry name" value="RsbRD_N_dom"/>
</dbReference>
<dbReference type="PANTHER" id="PTHR33744">
    <property type="entry name" value="CARBOHYDRATE DIACID REGULATOR"/>
    <property type="match status" value="1"/>
</dbReference>
<dbReference type="Pfam" id="PF17853">
    <property type="entry name" value="GGDEF_2"/>
    <property type="match status" value="1"/>
</dbReference>
<evidence type="ECO:0000256" key="1">
    <source>
        <dbReference type="ARBA" id="ARBA00006754"/>
    </source>
</evidence>
<proteinExistence type="inferred from homology"/>
<dbReference type="AlphaFoldDB" id="A0A378WSL6"/>
<dbReference type="InterPro" id="IPR042070">
    <property type="entry name" value="PucR_C-HTH_sf"/>
</dbReference>
<dbReference type="Pfam" id="PF14361">
    <property type="entry name" value="RsbRD_N"/>
    <property type="match status" value="1"/>
</dbReference>